<dbReference type="Gene3D" id="3.40.50.1390">
    <property type="entry name" value="Resolvase, N-terminal catalytic domain"/>
    <property type="match status" value="1"/>
</dbReference>
<dbReference type="GO" id="GO:0003677">
    <property type="term" value="F:DNA binding"/>
    <property type="evidence" value="ECO:0007669"/>
    <property type="project" value="InterPro"/>
</dbReference>
<protein>
    <recommendedName>
        <fullName evidence="5">Protein OPG061</fullName>
    </recommendedName>
</protein>
<dbReference type="EMBL" id="MF001304">
    <property type="protein sequence ID" value="AST09246.1"/>
    <property type="molecule type" value="Genomic_DNA"/>
</dbReference>
<evidence type="ECO:0000256" key="3">
    <source>
        <dbReference type="ARBA" id="ARBA00022562"/>
    </source>
</evidence>
<accession>A0A223FMM6</accession>
<keyword evidence="7" id="KW-1185">Reference proteome</keyword>
<dbReference type="InterPro" id="IPR036162">
    <property type="entry name" value="Resolvase-like_N_sf"/>
</dbReference>
<reference evidence="6" key="1">
    <citation type="journal article" date="2017" name="Virus Genes">
        <title>Two novel poxviruses with unusual genome rearrangements: NY_014 and Murmansk.</title>
        <authorList>
            <person name="Smithson C."/>
            <person name="Meyer H."/>
            <person name="Gigante C.M."/>
            <person name="Gao J."/>
            <person name="Zhao H."/>
            <person name="Batra D."/>
            <person name="Damon I."/>
            <person name="Upton C."/>
            <person name="Li Y."/>
        </authorList>
    </citation>
    <scope>NUCLEOTIDE SEQUENCE [LARGE SCALE GENOMIC DNA]</scope>
    <source>
        <strain evidence="6">LEIV-11411</strain>
    </source>
</reference>
<evidence type="ECO:0000313" key="7">
    <source>
        <dbReference type="Proteomes" id="UP000217350"/>
    </source>
</evidence>
<evidence type="ECO:0000256" key="4">
    <source>
        <dbReference type="ARBA" id="ARBA00034705"/>
    </source>
</evidence>
<dbReference type="InterPro" id="IPR006798">
    <property type="entry name" value="Poxvirus_F16"/>
</dbReference>
<dbReference type="GO" id="GO:0000150">
    <property type="term" value="F:DNA strand exchange activity"/>
    <property type="evidence" value="ECO:0007669"/>
    <property type="project" value="InterPro"/>
</dbReference>
<evidence type="ECO:0000256" key="5">
    <source>
        <dbReference type="ARBA" id="ARBA00034820"/>
    </source>
</evidence>
<keyword evidence="2" id="KW-0244">Early protein</keyword>
<keyword evidence="3" id="KW-1048">Host nucleus</keyword>
<comment type="subcellular location">
    <subcellularLocation>
        <location evidence="1">Host nucleus</location>
        <location evidence="1">Host nucleolus</location>
    </subcellularLocation>
</comment>
<comment type="similarity">
    <text evidence="4">Belongs to the orthopoxvirus OPG058 family.</text>
</comment>
<dbReference type="Pfam" id="PF04708">
    <property type="entry name" value="Pox_F16"/>
    <property type="match status" value="1"/>
</dbReference>
<evidence type="ECO:0000313" key="6">
    <source>
        <dbReference type="EMBL" id="AST09246.1"/>
    </source>
</evidence>
<dbReference type="OrthoDB" id="9591at10239"/>
<name>A0A223FMM6_9POXV</name>
<gene>
    <name evidence="6" type="ORF">Murmansk-051</name>
</gene>
<dbReference type="Proteomes" id="UP000217350">
    <property type="component" value="Segment"/>
</dbReference>
<evidence type="ECO:0000256" key="2">
    <source>
        <dbReference type="ARBA" id="ARBA00022518"/>
    </source>
</evidence>
<sequence length="221" mass="25587">MKVAIITSISSLLDASICFQKTACKHHCKYYSFEIVKVLDDIGYISENTLQSDEWKELITNEEIDGLVFYRVKQINISVGDFHNMIMQHRSNPIIMHFVRDCLIFDGDPPSFRTSTSAIKSYNRRKIKDLILLMNMKTCNKNIISEFIETNFGSVDVLLTIVNSNIIWVTSVINKESKKQQNILTIMKFKRFINKIKMYNKSNKQHGQIDEICSSIDKMGI</sequence>
<organism evidence="6">
    <name type="scientific">Murmansk poxvirus</name>
    <dbReference type="NCBI Taxonomy" id="2025359"/>
    <lineage>
        <taxon>Viruses</taxon>
        <taxon>Varidnaviria</taxon>
        <taxon>Bamfordvirae</taxon>
        <taxon>Nucleocytoviricota</taxon>
        <taxon>Pokkesviricetes</taxon>
        <taxon>Chitovirales</taxon>
        <taxon>Poxviridae</taxon>
        <taxon>Chordopoxvirinae</taxon>
        <taxon>Centapoxvirus</taxon>
        <taxon>Centapoxvirus microtuspox</taxon>
        <taxon>Murmansk microtuspox virus</taxon>
    </lineage>
</organism>
<dbReference type="GO" id="GO:0044196">
    <property type="term" value="C:host cell nucleolus"/>
    <property type="evidence" value="ECO:0007669"/>
    <property type="project" value="UniProtKB-SubCell"/>
</dbReference>
<evidence type="ECO:0000256" key="1">
    <source>
        <dbReference type="ARBA" id="ARBA00004307"/>
    </source>
</evidence>
<proteinExistence type="inferred from homology"/>
<dbReference type="PIRSF" id="PIRSF015792">
    <property type="entry name" value="VAC_F16L"/>
    <property type="match status" value="1"/>
</dbReference>